<gene>
    <name evidence="1" type="ORF">LXN57_11945</name>
</gene>
<reference evidence="1 2" key="1">
    <citation type="submission" date="2022-06" db="EMBL/GenBank/DDBJ databases">
        <title>Actinoplanes abujensis sp. nov., isolated from Nigerian arid soil.</title>
        <authorList>
            <person name="Ding P."/>
        </authorList>
    </citation>
    <scope>NUCLEOTIDE SEQUENCE [LARGE SCALE GENOMIC DNA]</scope>
    <source>
        <strain evidence="2">TRM88002</strain>
    </source>
</reference>
<evidence type="ECO:0000313" key="1">
    <source>
        <dbReference type="EMBL" id="MCM4078277.1"/>
    </source>
</evidence>
<proteinExistence type="predicted"/>
<sequence length="85" mass="9077">MLISFASALGHGPVSATWLLNLRGLPGTLERLRIDHQLEEAVATGADPLHLAAVFGFSDGTAIRWALNARQLIGDPHATRLPESP</sequence>
<evidence type="ECO:0008006" key="3">
    <source>
        <dbReference type="Google" id="ProtNLM"/>
    </source>
</evidence>
<keyword evidence="2" id="KW-1185">Reference proteome</keyword>
<organism evidence="1 2">
    <name type="scientific">Paractinoplanes hotanensis</name>
    <dbReference type="NCBI Taxonomy" id="2906497"/>
    <lineage>
        <taxon>Bacteria</taxon>
        <taxon>Bacillati</taxon>
        <taxon>Actinomycetota</taxon>
        <taxon>Actinomycetes</taxon>
        <taxon>Micromonosporales</taxon>
        <taxon>Micromonosporaceae</taxon>
        <taxon>Paractinoplanes</taxon>
    </lineage>
</organism>
<evidence type="ECO:0000313" key="2">
    <source>
        <dbReference type="Proteomes" id="UP001523216"/>
    </source>
</evidence>
<dbReference type="Proteomes" id="UP001523216">
    <property type="component" value="Unassembled WGS sequence"/>
</dbReference>
<dbReference type="RefSeq" id="WP_251798118.1">
    <property type="nucleotide sequence ID" value="NZ_JAMQOL010000015.1"/>
</dbReference>
<protein>
    <recommendedName>
        <fullName evidence="3">Helix-turn-helix domain-containing protein</fullName>
    </recommendedName>
</protein>
<comment type="caution">
    <text evidence="1">The sequence shown here is derived from an EMBL/GenBank/DDBJ whole genome shotgun (WGS) entry which is preliminary data.</text>
</comment>
<name>A0ABT0XWW2_9ACTN</name>
<accession>A0ABT0XWW2</accession>
<dbReference type="EMBL" id="JAMQOL010000015">
    <property type="protein sequence ID" value="MCM4078277.1"/>
    <property type="molecule type" value="Genomic_DNA"/>
</dbReference>